<dbReference type="AlphaFoldDB" id="A0A556AJR9"/>
<protein>
    <recommendedName>
        <fullName evidence="5 7">Arsenate reductase</fullName>
        <ecNumber evidence="4 7">1.20.4.1</ecNumber>
    </recommendedName>
</protein>
<evidence type="ECO:0000256" key="1">
    <source>
        <dbReference type="ARBA" id="ARBA00007198"/>
    </source>
</evidence>
<sequence length="118" mass="13649">MSEITLYHNPKCSTSRKVLEMLRERGHEPRIIEYLKTPPDRATLQAIVAATGEPVRALVREKAEPYQTLGLADRKWTDDELIDFMLQEPVLINRPILVTDRGARLCRPVERMDEVLPR</sequence>
<evidence type="ECO:0000256" key="5">
    <source>
        <dbReference type="ARBA" id="ARBA00039879"/>
    </source>
</evidence>
<dbReference type="Gene3D" id="3.40.30.10">
    <property type="entry name" value="Glutaredoxin"/>
    <property type="match status" value="1"/>
</dbReference>
<accession>A0A556AJR9</accession>
<dbReference type="EC" id="1.20.4.1" evidence="4 7"/>
<evidence type="ECO:0000256" key="2">
    <source>
        <dbReference type="ARBA" id="ARBA00022849"/>
    </source>
</evidence>
<dbReference type="CDD" id="cd03034">
    <property type="entry name" value="ArsC_ArsC"/>
    <property type="match status" value="1"/>
</dbReference>
<dbReference type="PANTHER" id="PTHR30041">
    <property type="entry name" value="ARSENATE REDUCTASE"/>
    <property type="match status" value="1"/>
</dbReference>
<keyword evidence="2" id="KW-0059">Arsenical resistance</keyword>
<dbReference type="GO" id="GO:0008794">
    <property type="term" value="F:arsenate reductase (glutaredoxin) activity"/>
    <property type="evidence" value="ECO:0007669"/>
    <property type="project" value="UniProtKB-UniRule"/>
</dbReference>
<organism evidence="8 9">
    <name type="scientific">Verticiella sediminum</name>
    <dbReference type="NCBI Taxonomy" id="1247510"/>
    <lineage>
        <taxon>Bacteria</taxon>
        <taxon>Pseudomonadati</taxon>
        <taxon>Pseudomonadota</taxon>
        <taxon>Betaproteobacteria</taxon>
        <taxon>Burkholderiales</taxon>
        <taxon>Alcaligenaceae</taxon>
        <taxon>Verticiella</taxon>
    </lineage>
</organism>
<dbReference type="Proteomes" id="UP000318405">
    <property type="component" value="Unassembled WGS sequence"/>
</dbReference>
<dbReference type="Pfam" id="PF03960">
    <property type="entry name" value="ArsC"/>
    <property type="match status" value="1"/>
</dbReference>
<evidence type="ECO:0000256" key="4">
    <source>
        <dbReference type="ARBA" id="ARBA00038969"/>
    </source>
</evidence>
<dbReference type="NCBIfam" id="TIGR00014">
    <property type="entry name" value="arsC"/>
    <property type="match status" value="1"/>
</dbReference>
<proteinExistence type="inferred from homology"/>
<evidence type="ECO:0000256" key="3">
    <source>
        <dbReference type="ARBA" id="ARBA00023002"/>
    </source>
</evidence>
<comment type="catalytic activity">
    <reaction evidence="7">
        <text>[glutaredoxin]-dithiol + arsenate + glutathione + H(+) = glutathionyl-S-S-[glutaredoxin] + arsenite + H2O</text>
        <dbReference type="Rhea" id="RHEA:22016"/>
        <dbReference type="Rhea" id="RHEA-COMP:10729"/>
        <dbReference type="Rhea" id="RHEA-COMP:17668"/>
        <dbReference type="ChEBI" id="CHEBI:15377"/>
        <dbReference type="ChEBI" id="CHEBI:15378"/>
        <dbReference type="ChEBI" id="CHEBI:29242"/>
        <dbReference type="ChEBI" id="CHEBI:29950"/>
        <dbReference type="ChEBI" id="CHEBI:48597"/>
        <dbReference type="ChEBI" id="CHEBI:57925"/>
        <dbReference type="ChEBI" id="CHEBI:146199"/>
        <dbReference type="EC" id="1.20.4.1"/>
    </reaction>
</comment>
<dbReference type="EMBL" id="VLTJ01000029">
    <property type="protein sequence ID" value="TSH93123.1"/>
    <property type="molecule type" value="Genomic_DNA"/>
</dbReference>
<dbReference type="PANTHER" id="PTHR30041:SF5">
    <property type="entry name" value="ARSENATE REDUCTASE-RELATED"/>
    <property type="match status" value="1"/>
</dbReference>
<keyword evidence="3 7" id="KW-0560">Oxidoreductase</keyword>
<keyword evidence="9" id="KW-1185">Reference proteome</keyword>
<dbReference type="PROSITE" id="PS51353">
    <property type="entry name" value="ARSC"/>
    <property type="match status" value="1"/>
</dbReference>
<evidence type="ECO:0000256" key="6">
    <source>
        <dbReference type="PROSITE-ProRule" id="PRU01282"/>
    </source>
</evidence>
<reference evidence="8 9" key="1">
    <citation type="submission" date="2019-07" db="EMBL/GenBank/DDBJ databases">
        <title>Qingshengfaniella alkalisoli gen. nov., sp. nov., isolated from saline soil.</title>
        <authorList>
            <person name="Xu L."/>
            <person name="Huang X.-X."/>
            <person name="Sun J.-Q."/>
        </authorList>
    </citation>
    <scope>NUCLEOTIDE SEQUENCE [LARGE SCALE GENOMIC DNA]</scope>
    <source>
        <strain evidence="8 9">DSM 27279</strain>
    </source>
</reference>
<dbReference type="InterPro" id="IPR036249">
    <property type="entry name" value="Thioredoxin-like_sf"/>
</dbReference>
<dbReference type="InterPro" id="IPR006660">
    <property type="entry name" value="Arsenate_reductase-like"/>
</dbReference>
<dbReference type="GO" id="GO:0046685">
    <property type="term" value="P:response to arsenic-containing substance"/>
    <property type="evidence" value="ECO:0007669"/>
    <property type="project" value="UniProtKB-KW"/>
</dbReference>
<comment type="caution">
    <text evidence="8">The sequence shown here is derived from an EMBL/GenBank/DDBJ whole genome shotgun (WGS) entry which is preliminary data.</text>
</comment>
<evidence type="ECO:0000256" key="7">
    <source>
        <dbReference type="RuleBase" id="RU362029"/>
    </source>
</evidence>
<evidence type="ECO:0000313" key="8">
    <source>
        <dbReference type="EMBL" id="TSH93123.1"/>
    </source>
</evidence>
<gene>
    <name evidence="8" type="primary">arsC</name>
    <name evidence="8" type="ORF">FOZ76_15845</name>
</gene>
<dbReference type="SUPFAM" id="SSF52833">
    <property type="entry name" value="Thioredoxin-like"/>
    <property type="match status" value="1"/>
</dbReference>
<name>A0A556AJR9_9BURK</name>
<evidence type="ECO:0000313" key="9">
    <source>
        <dbReference type="Proteomes" id="UP000318405"/>
    </source>
</evidence>
<comment type="similarity">
    <text evidence="1 6 7">Belongs to the ArsC family.</text>
</comment>
<dbReference type="InterPro" id="IPR006659">
    <property type="entry name" value="Arsenate_reductase"/>
</dbReference>
<dbReference type="OrthoDB" id="9790554at2"/>